<organism evidence="2 3">
    <name type="scientific">Caerostris extrusa</name>
    <name type="common">Bark spider</name>
    <name type="synonym">Caerostris bankana</name>
    <dbReference type="NCBI Taxonomy" id="172846"/>
    <lineage>
        <taxon>Eukaryota</taxon>
        <taxon>Metazoa</taxon>
        <taxon>Ecdysozoa</taxon>
        <taxon>Arthropoda</taxon>
        <taxon>Chelicerata</taxon>
        <taxon>Arachnida</taxon>
        <taxon>Araneae</taxon>
        <taxon>Araneomorphae</taxon>
        <taxon>Entelegynae</taxon>
        <taxon>Araneoidea</taxon>
        <taxon>Araneidae</taxon>
        <taxon>Caerostris</taxon>
    </lineage>
</organism>
<accession>A0AAV4NQR5</accession>
<reference evidence="2 3" key="1">
    <citation type="submission" date="2021-06" db="EMBL/GenBank/DDBJ databases">
        <title>Caerostris extrusa draft genome.</title>
        <authorList>
            <person name="Kono N."/>
            <person name="Arakawa K."/>
        </authorList>
    </citation>
    <scope>NUCLEOTIDE SEQUENCE [LARGE SCALE GENOMIC DNA]</scope>
</reference>
<feature type="compositionally biased region" description="Basic residues" evidence="1">
    <location>
        <begin position="67"/>
        <end position="79"/>
    </location>
</feature>
<comment type="caution">
    <text evidence="2">The sequence shown here is derived from an EMBL/GenBank/DDBJ whole genome shotgun (WGS) entry which is preliminary data.</text>
</comment>
<evidence type="ECO:0000313" key="3">
    <source>
        <dbReference type="Proteomes" id="UP001054945"/>
    </source>
</evidence>
<feature type="region of interest" description="Disordered" evidence="1">
    <location>
        <begin position="34"/>
        <end position="81"/>
    </location>
</feature>
<dbReference type="Proteomes" id="UP001054945">
    <property type="component" value="Unassembled WGS sequence"/>
</dbReference>
<keyword evidence="3" id="KW-1185">Reference proteome</keyword>
<sequence length="156" mass="17788">MVKNHYPIQWQQMQFDRLDGEGLHDEHVEVETLHEHPEEVGAHQGRTPGTVLRDIPQIRINGGNGTSRKKKKKSKKRSQQKPFISLLFKKLLWTIKTLDSDSVGKIQHEYSEGHPKVTQLRLDTSRLPSSPRERAGDIRPEGEGLPVEGWGVGWGM</sequence>
<dbReference type="AlphaFoldDB" id="A0AAV4NQR5"/>
<protein>
    <submittedName>
        <fullName evidence="2">Uncharacterized protein</fullName>
    </submittedName>
</protein>
<dbReference type="EMBL" id="BPLR01003565">
    <property type="protein sequence ID" value="GIX86120.1"/>
    <property type="molecule type" value="Genomic_DNA"/>
</dbReference>
<proteinExistence type="predicted"/>
<evidence type="ECO:0000313" key="2">
    <source>
        <dbReference type="EMBL" id="GIX86120.1"/>
    </source>
</evidence>
<gene>
    <name evidence="2" type="ORF">CEXT_315811</name>
</gene>
<name>A0AAV4NQR5_CAEEX</name>
<evidence type="ECO:0000256" key="1">
    <source>
        <dbReference type="SAM" id="MobiDB-lite"/>
    </source>
</evidence>